<dbReference type="AlphaFoldDB" id="A7NF58"/>
<accession>A7NF58</accession>
<evidence type="ECO:0000259" key="1">
    <source>
        <dbReference type="Pfam" id="PF13649"/>
    </source>
</evidence>
<evidence type="ECO:0000313" key="2">
    <source>
        <dbReference type="EMBL" id="ABU58646.1"/>
    </source>
</evidence>
<dbReference type="PANTHER" id="PTHR43464">
    <property type="entry name" value="METHYLTRANSFERASE"/>
    <property type="match status" value="1"/>
</dbReference>
<reference evidence="2 3" key="1">
    <citation type="submission" date="2007-08" db="EMBL/GenBank/DDBJ databases">
        <title>Complete sequence of Roseiflexus castenholzii DSM 13941.</title>
        <authorList>
            <consortium name="US DOE Joint Genome Institute"/>
            <person name="Copeland A."/>
            <person name="Lucas S."/>
            <person name="Lapidus A."/>
            <person name="Barry K."/>
            <person name="Glavina del Rio T."/>
            <person name="Dalin E."/>
            <person name="Tice H."/>
            <person name="Pitluck S."/>
            <person name="Thompson L.S."/>
            <person name="Brettin T."/>
            <person name="Bruce D."/>
            <person name="Detter J.C."/>
            <person name="Han C."/>
            <person name="Tapia R."/>
            <person name="Schmutz J."/>
            <person name="Larimer F."/>
            <person name="Land M."/>
            <person name="Hauser L."/>
            <person name="Kyrpides N."/>
            <person name="Mikhailova N."/>
            <person name="Bryant D.A."/>
            <person name="Hanada S."/>
            <person name="Tsukatani Y."/>
            <person name="Richardson P."/>
        </authorList>
    </citation>
    <scope>NUCLEOTIDE SEQUENCE [LARGE SCALE GENOMIC DNA]</scope>
    <source>
        <strain evidence="3">DSM 13941 / HLO8</strain>
    </source>
</reference>
<dbReference type="InterPro" id="IPR041698">
    <property type="entry name" value="Methyltransf_25"/>
</dbReference>
<dbReference type="GO" id="GO:0008168">
    <property type="term" value="F:methyltransferase activity"/>
    <property type="evidence" value="ECO:0007669"/>
    <property type="project" value="UniProtKB-KW"/>
</dbReference>
<dbReference type="GO" id="GO:0032259">
    <property type="term" value="P:methylation"/>
    <property type="evidence" value="ECO:0007669"/>
    <property type="project" value="UniProtKB-KW"/>
</dbReference>
<dbReference type="RefSeq" id="WP_012121070.1">
    <property type="nucleotide sequence ID" value="NC_009767.1"/>
</dbReference>
<evidence type="ECO:0000313" key="3">
    <source>
        <dbReference type="Proteomes" id="UP000000263"/>
    </source>
</evidence>
<protein>
    <submittedName>
        <fullName evidence="2">Methyltransferase type 11</fullName>
    </submittedName>
</protein>
<dbReference type="Pfam" id="PF13649">
    <property type="entry name" value="Methyltransf_25"/>
    <property type="match status" value="1"/>
</dbReference>
<keyword evidence="2" id="KW-0489">Methyltransferase</keyword>
<dbReference type="InterPro" id="IPR029063">
    <property type="entry name" value="SAM-dependent_MTases_sf"/>
</dbReference>
<dbReference type="Proteomes" id="UP000000263">
    <property type="component" value="Chromosome"/>
</dbReference>
<dbReference type="CDD" id="cd02440">
    <property type="entry name" value="AdoMet_MTases"/>
    <property type="match status" value="1"/>
</dbReference>
<proteinExistence type="predicted"/>
<dbReference type="KEGG" id="rca:Rcas_2568"/>
<dbReference type="PANTHER" id="PTHR43464:SF83">
    <property type="entry name" value="MALONYL-[ACYL-CARRIER PROTEIN] O-METHYLTRANSFERASE"/>
    <property type="match status" value="1"/>
</dbReference>
<sequence length="199" mass="22452">MTDPTTRFQRLQQRYRDGDLPWDHDTPPPEVMAIAESLPPGRALDLGCGTGRACVYLAARGWHADGVDFIPEAIARAEERVHHAGVADRVRLFIASVTDLHFLREPYDLVIDVGCMHGMTAEELCAYAGEVARLTRSGGLYLLFAHLHDGTSSDTPRWIAKGMVEQLFAPDFEVERIEYGVTHVCDTSWPSAWYWLRRR</sequence>
<dbReference type="OrthoDB" id="9804312at2"/>
<keyword evidence="3" id="KW-1185">Reference proteome</keyword>
<feature type="domain" description="Methyltransferase" evidence="1">
    <location>
        <begin position="44"/>
        <end position="139"/>
    </location>
</feature>
<dbReference type="eggNOG" id="COG2226">
    <property type="taxonomic scope" value="Bacteria"/>
</dbReference>
<gene>
    <name evidence="2" type="ordered locus">Rcas_2568</name>
</gene>
<keyword evidence="2" id="KW-0808">Transferase</keyword>
<name>A7NF58_ROSCS</name>
<dbReference type="SUPFAM" id="SSF53335">
    <property type="entry name" value="S-adenosyl-L-methionine-dependent methyltransferases"/>
    <property type="match status" value="1"/>
</dbReference>
<dbReference type="Gene3D" id="3.40.50.150">
    <property type="entry name" value="Vaccinia Virus protein VP39"/>
    <property type="match status" value="1"/>
</dbReference>
<dbReference type="HOGENOM" id="CLU_056435_4_3_0"/>
<dbReference type="EMBL" id="CP000804">
    <property type="protein sequence ID" value="ABU58646.1"/>
    <property type="molecule type" value="Genomic_DNA"/>
</dbReference>
<dbReference type="STRING" id="383372.Rcas_2568"/>
<organism evidence="2 3">
    <name type="scientific">Roseiflexus castenholzii (strain DSM 13941 / HLO8)</name>
    <dbReference type="NCBI Taxonomy" id="383372"/>
    <lineage>
        <taxon>Bacteria</taxon>
        <taxon>Bacillati</taxon>
        <taxon>Chloroflexota</taxon>
        <taxon>Chloroflexia</taxon>
        <taxon>Chloroflexales</taxon>
        <taxon>Roseiflexineae</taxon>
        <taxon>Roseiflexaceae</taxon>
        <taxon>Roseiflexus</taxon>
    </lineage>
</organism>